<sequence>MPRPFRLALFVLGLGALSPQAGQAQASPQNLRPTRDVRITYEVQAEGQGTRRIPVAWQAATQRARAEPDGVPGWLLLDLPRNSAQMVLEAQSMVVQLPAGDLSPLLGGVPPGTKLSAAGSATVAGHRCTNWRVVRPDTEGTVCLTADGVMLRAAGQHRGRSGRIEAKAVSYGPQDASRFAIPPGFTPVTLPPALLQGLMR</sequence>
<dbReference type="Proteomes" id="UP000322110">
    <property type="component" value="Unassembled WGS sequence"/>
</dbReference>
<keyword evidence="3" id="KW-1185">Reference proteome</keyword>
<evidence type="ECO:0000313" key="2">
    <source>
        <dbReference type="EMBL" id="KAA2215012.1"/>
    </source>
</evidence>
<evidence type="ECO:0000256" key="1">
    <source>
        <dbReference type="SAM" id="SignalP"/>
    </source>
</evidence>
<dbReference type="RefSeq" id="WP_149810966.1">
    <property type="nucleotide sequence ID" value="NZ_VUKA01000001.1"/>
</dbReference>
<dbReference type="OrthoDB" id="7268862at2"/>
<feature type="chain" id="PRO_5022702425" description="DUF4412 domain-containing protein" evidence="1">
    <location>
        <begin position="27"/>
        <end position="200"/>
    </location>
</feature>
<proteinExistence type="predicted"/>
<accession>A0A5B2TKN4</accession>
<reference evidence="2 3" key="1">
    <citation type="journal article" date="2015" name="Int. J. Syst. Evol. Microbiol.">
        <title>Roseomonas oryzae sp. nov., isolated from paddy rhizosphere soil.</title>
        <authorList>
            <person name="Ramaprasad E.V."/>
            <person name="Sasikala Ch."/>
            <person name="Ramana Ch.V."/>
        </authorList>
    </citation>
    <scope>NUCLEOTIDE SEQUENCE [LARGE SCALE GENOMIC DNA]</scope>
    <source>
        <strain evidence="2 3">KCTC 42542</strain>
    </source>
</reference>
<evidence type="ECO:0008006" key="4">
    <source>
        <dbReference type="Google" id="ProtNLM"/>
    </source>
</evidence>
<dbReference type="EMBL" id="VUKA01000001">
    <property type="protein sequence ID" value="KAA2215012.1"/>
    <property type="molecule type" value="Genomic_DNA"/>
</dbReference>
<dbReference type="AlphaFoldDB" id="A0A5B2TKN4"/>
<evidence type="ECO:0000313" key="3">
    <source>
        <dbReference type="Proteomes" id="UP000322110"/>
    </source>
</evidence>
<feature type="signal peptide" evidence="1">
    <location>
        <begin position="1"/>
        <end position="26"/>
    </location>
</feature>
<comment type="caution">
    <text evidence="2">The sequence shown here is derived from an EMBL/GenBank/DDBJ whole genome shotgun (WGS) entry which is preliminary data.</text>
</comment>
<keyword evidence="1" id="KW-0732">Signal</keyword>
<gene>
    <name evidence="2" type="ORF">F0Q34_04880</name>
</gene>
<protein>
    <recommendedName>
        <fullName evidence="4">DUF4412 domain-containing protein</fullName>
    </recommendedName>
</protein>
<name>A0A5B2TKN4_9PROT</name>
<organism evidence="2 3">
    <name type="scientific">Teichococcus oryzae</name>
    <dbReference type="NCBI Taxonomy" id="1608942"/>
    <lineage>
        <taxon>Bacteria</taxon>
        <taxon>Pseudomonadati</taxon>
        <taxon>Pseudomonadota</taxon>
        <taxon>Alphaproteobacteria</taxon>
        <taxon>Acetobacterales</taxon>
        <taxon>Roseomonadaceae</taxon>
        <taxon>Roseomonas</taxon>
    </lineage>
</organism>